<evidence type="ECO:0000256" key="2">
    <source>
        <dbReference type="ARBA" id="ARBA00013055"/>
    </source>
</evidence>
<evidence type="ECO:0000256" key="8">
    <source>
        <dbReference type="ARBA" id="ARBA00047514"/>
    </source>
</evidence>
<dbReference type="EMBL" id="JO844914">
    <property type="protein sequence ID" value="AEO36531.1"/>
    <property type="molecule type" value="mRNA"/>
</dbReference>
<organism evidence="10">
    <name type="scientific">Amblyomma maculatum</name>
    <name type="common">Gulf Coast tick</name>
    <dbReference type="NCBI Taxonomy" id="34609"/>
    <lineage>
        <taxon>Eukaryota</taxon>
        <taxon>Metazoa</taxon>
        <taxon>Ecdysozoa</taxon>
        <taxon>Arthropoda</taxon>
        <taxon>Chelicerata</taxon>
        <taxon>Arachnida</taxon>
        <taxon>Acari</taxon>
        <taxon>Parasitiformes</taxon>
        <taxon>Ixodida</taxon>
        <taxon>Ixodoidea</taxon>
        <taxon>Ixodidae</taxon>
        <taxon>Amblyomminae</taxon>
        <taxon>Amblyomma</taxon>
    </lineage>
</organism>
<dbReference type="PANTHER" id="PTHR21348">
    <property type="match status" value="1"/>
</dbReference>
<dbReference type="GO" id="GO:0034599">
    <property type="term" value="P:cellular response to oxidative stress"/>
    <property type="evidence" value="ECO:0007669"/>
    <property type="project" value="TreeGrafter"/>
</dbReference>
<evidence type="ECO:0000256" key="4">
    <source>
        <dbReference type="ARBA" id="ARBA00022840"/>
    </source>
</evidence>
<keyword evidence="6" id="KW-0560">Oxidoreductase</keyword>
<name>G3MSR3_AMBMU</name>
<dbReference type="GO" id="GO:0005737">
    <property type="term" value="C:cytoplasm"/>
    <property type="evidence" value="ECO:0007669"/>
    <property type="project" value="TreeGrafter"/>
</dbReference>
<dbReference type="CDD" id="cd16395">
    <property type="entry name" value="Srx"/>
    <property type="match status" value="1"/>
</dbReference>
<dbReference type="GO" id="GO:0005524">
    <property type="term" value="F:ATP binding"/>
    <property type="evidence" value="ECO:0007669"/>
    <property type="project" value="UniProtKB-KW"/>
</dbReference>
<dbReference type="InterPro" id="IPR036086">
    <property type="entry name" value="ParB/Sulfiredoxin_sf"/>
</dbReference>
<comment type="catalytic activity">
    <reaction evidence="8">
        <text>S-hydroxy-S-oxy-L-cysteinyl-[peroxiredoxin] + [protein]-dithiol + ATP = S-hydroxy-L-cysteinyl-[peroxiredoxin] + [protein]-disulfide + ADP + phosphate</text>
        <dbReference type="Rhea" id="RHEA:17545"/>
        <dbReference type="Rhea" id="RHEA-COMP:10593"/>
        <dbReference type="Rhea" id="RHEA-COMP:10594"/>
        <dbReference type="Rhea" id="RHEA-COMP:13681"/>
        <dbReference type="Rhea" id="RHEA-COMP:17976"/>
        <dbReference type="ChEBI" id="CHEBI:29950"/>
        <dbReference type="ChEBI" id="CHEBI:30616"/>
        <dbReference type="ChEBI" id="CHEBI:43474"/>
        <dbReference type="ChEBI" id="CHEBI:50058"/>
        <dbReference type="ChEBI" id="CHEBI:61973"/>
        <dbReference type="ChEBI" id="CHEBI:61974"/>
        <dbReference type="ChEBI" id="CHEBI:456216"/>
        <dbReference type="EC" id="1.8.98.2"/>
    </reaction>
</comment>
<reference evidence="10" key="1">
    <citation type="journal article" date="2011" name="PLoS ONE">
        <title>A deep insight into the sialotranscriptome of the gulf coast tick, Amblyomma maculatum.</title>
        <authorList>
            <person name="Karim S."/>
            <person name="Singh P."/>
            <person name="Ribeiro J.M."/>
        </authorList>
    </citation>
    <scope>NUCLEOTIDE SEQUENCE</scope>
    <source>
        <tissue evidence="10">Salivary gland</tissue>
    </source>
</reference>
<dbReference type="Pfam" id="PF02195">
    <property type="entry name" value="ParB_N"/>
    <property type="match status" value="1"/>
</dbReference>
<evidence type="ECO:0000256" key="6">
    <source>
        <dbReference type="ARBA" id="ARBA00023002"/>
    </source>
</evidence>
<evidence type="ECO:0000259" key="9">
    <source>
        <dbReference type="SMART" id="SM00470"/>
    </source>
</evidence>
<feature type="domain" description="ParB-like N-terminal" evidence="9">
    <location>
        <begin position="74"/>
        <end position="170"/>
    </location>
</feature>
<evidence type="ECO:0000256" key="3">
    <source>
        <dbReference type="ARBA" id="ARBA00022741"/>
    </source>
</evidence>
<dbReference type="SUPFAM" id="SSF110849">
    <property type="entry name" value="ParB/Sulfiredoxin"/>
    <property type="match status" value="1"/>
</dbReference>
<dbReference type="Gene3D" id="3.90.1530.10">
    <property type="entry name" value="Conserved hypothetical protein from pyrococcus furiosus pfu- 392566-001, ParB domain"/>
    <property type="match status" value="1"/>
</dbReference>
<dbReference type="GO" id="GO:0032542">
    <property type="term" value="F:sulfiredoxin activity"/>
    <property type="evidence" value="ECO:0007669"/>
    <property type="project" value="UniProtKB-EC"/>
</dbReference>
<keyword evidence="7" id="KW-1015">Disulfide bond</keyword>
<evidence type="ECO:0000256" key="5">
    <source>
        <dbReference type="ARBA" id="ARBA00022862"/>
    </source>
</evidence>
<evidence type="ECO:0000256" key="7">
    <source>
        <dbReference type="ARBA" id="ARBA00023157"/>
    </source>
</evidence>
<accession>G3MSR3</accession>
<dbReference type="PANTHER" id="PTHR21348:SF2">
    <property type="entry name" value="SULFIREDOXIN-1"/>
    <property type="match status" value="1"/>
</dbReference>
<dbReference type="InterPro" id="IPR016692">
    <property type="entry name" value="Sulfiredoxin"/>
</dbReference>
<keyword evidence="5" id="KW-0049">Antioxidant</keyword>
<dbReference type="InterPro" id="IPR003115">
    <property type="entry name" value="ParB_N"/>
</dbReference>
<comment type="similarity">
    <text evidence="1">Belongs to the sulfiredoxin family.</text>
</comment>
<dbReference type="AlphaFoldDB" id="G3MSR3"/>
<dbReference type="EC" id="1.8.98.2" evidence="2"/>
<sequence>MQSNPIIKHAFKMAETDAMAEGVDASGKTVLYLDFNSFVTAAGQGNMQNVVIVNSGSGGTNISSVHGANISKVYEVPLEDITRPIPVTHFDEDKVRAIAELLQNPSTKDQVAPVDILWIKGTEGGNYYYSFGGNHRFEACYRLGLTTIRAKLIRSAPAALPLYLGGSTPDLK</sequence>
<dbReference type="SMART" id="SM00470">
    <property type="entry name" value="ParB"/>
    <property type="match status" value="1"/>
</dbReference>
<keyword evidence="4" id="KW-0067">ATP-binding</keyword>
<protein>
    <recommendedName>
        <fullName evidence="2">sulfiredoxin</fullName>
        <ecNumber evidence="2">1.8.98.2</ecNumber>
    </recommendedName>
</protein>
<evidence type="ECO:0000313" key="10">
    <source>
        <dbReference type="EMBL" id="AEO36531.1"/>
    </source>
</evidence>
<keyword evidence="3" id="KW-0547">Nucleotide-binding</keyword>
<proteinExistence type="evidence at transcript level"/>
<evidence type="ECO:0000256" key="1">
    <source>
        <dbReference type="ARBA" id="ARBA00009609"/>
    </source>
</evidence>